<keyword evidence="6 7" id="KW-0030">Aminoacyl-tRNA synthetase</keyword>
<feature type="binding site" evidence="7">
    <location>
        <position position="235"/>
    </location>
    <ligand>
        <name>L-aspartate</name>
        <dbReference type="ChEBI" id="CHEBI:29991"/>
    </ligand>
</feature>
<dbReference type="GO" id="GO:0005524">
    <property type="term" value="F:ATP binding"/>
    <property type="evidence" value="ECO:0007669"/>
    <property type="project" value="UniProtKB-UniRule"/>
</dbReference>
<dbReference type="InterPro" id="IPR047090">
    <property type="entry name" value="AspRS_core"/>
</dbReference>
<evidence type="ECO:0000256" key="5">
    <source>
        <dbReference type="ARBA" id="ARBA00022917"/>
    </source>
</evidence>
<dbReference type="InterPro" id="IPR029351">
    <property type="entry name" value="GAD_dom"/>
</dbReference>
<protein>
    <recommendedName>
        <fullName evidence="7 8">Multifunctional fusion protein</fullName>
    </recommendedName>
    <domain>
        <recommendedName>
            <fullName evidence="7">Aspartate--tRNA(Asp/Asn) ligase</fullName>
            <ecNumber evidence="7">6.1.1.23</ecNumber>
        </recommendedName>
        <alternativeName>
            <fullName evidence="7">Aspartyl-tRNA synthetase</fullName>
        </alternativeName>
        <alternativeName>
            <fullName evidence="7">Non-discriminating aspartyl-tRNA synthetase</fullName>
            <shortName evidence="7">AspRS</shortName>
            <shortName evidence="7">ND-AspRS</shortName>
        </alternativeName>
    </domain>
    <domain>
        <recommendedName>
            <fullName evidence="8">Aspartyl/glutamyl-tRNA(Asn/Gln) amidotransferase subunit C</fullName>
            <shortName evidence="8">Asp/Glu-ADT subunit C</shortName>
            <ecNumber evidence="8">6.3.5.-</ecNumber>
        </recommendedName>
    </domain>
</protein>
<dbReference type="EC" id="6.1.1.23" evidence="7"/>
<keyword evidence="4 8" id="KW-0067">ATP-binding</keyword>
<dbReference type="PRINTS" id="PR01042">
    <property type="entry name" value="TRNASYNTHASP"/>
</dbReference>
<dbReference type="Pfam" id="PF02938">
    <property type="entry name" value="GAD"/>
    <property type="match status" value="1"/>
</dbReference>
<dbReference type="InterPro" id="IPR012340">
    <property type="entry name" value="NA-bd_OB-fold"/>
</dbReference>
<evidence type="ECO:0000256" key="9">
    <source>
        <dbReference type="SAM" id="MobiDB-lite"/>
    </source>
</evidence>
<dbReference type="SUPFAM" id="SSF55681">
    <property type="entry name" value="Class II aaRS and biotin synthetases"/>
    <property type="match status" value="1"/>
</dbReference>
<feature type="binding site" evidence="7">
    <location>
        <begin position="235"/>
        <end position="237"/>
    </location>
    <ligand>
        <name>ATP</name>
        <dbReference type="ChEBI" id="CHEBI:30616"/>
    </ligand>
</feature>
<dbReference type="InterPro" id="IPR003837">
    <property type="entry name" value="GatC"/>
</dbReference>
<keyword evidence="5 8" id="KW-0648">Protein biosynthesis</keyword>
<dbReference type="GO" id="GO:0004815">
    <property type="term" value="F:aspartate-tRNA ligase activity"/>
    <property type="evidence" value="ECO:0007669"/>
    <property type="project" value="UniProtKB-UniRule"/>
</dbReference>
<dbReference type="HAMAP" id="MF_00044">
    <property type="entry name" value="Asp_tRNA_synth_type1"/>
    <property type="match status" value="1"/>
</dbReference>
<dbReference type="InterPro" id="IPR006195">
    <property type="entry name" value="aa-tRNA-synth_II"/>
</dbReference>
<reference evidence="11" key="1">
    <citation type="submission" date="2018-01" db="EMBL/GenBank/DDBJ databases">
        <authorList>
            <person name="Regsiter A."/>
            <person name="William W."/>
        </authorList>
    </citation>
    <scope>NUCLEOTIDE SEQUENCE</scope>
    <source>
        <strain evidence="11">TRIP AH-1</strain>
    </source>
</reference>
<dbReference type="Gene3D" id="3.30.930.10">
    <property type="entry name" value="Bira Bifunctional Protein, Domain 2"/>
    <property type="match status" value="1"/>
</dbReference>
<comment type="catalytic activity">
    <reaction evidence="7">
        <text>tRNA(Asx) + L-aspartate + ATP = L-aspartyl-tRNA(Asx) + AMP + diphosphate</text>
        <dbReference type="Rhea" id="RHEA:18349"/>
        <dbReference type="Rhea" id="RHEA-COMP:9710"/>
        <dbReference type="Rhea" id="RHEA-COMP:9711"/>
        <dbReference type="ChEBI" id="CHEBI:29991"/>
        <dbReference type="ChEBI" id="CHEBI:30616"/>
        <dbReference type="ChEBI" id="CHEBI:33019"/>
        <dbReference type="ChEBI" id="CHEBI:78442"/>
        <dbReference type="ChEBI" id="CHEBI:78516"/>
        <dbReference type="ChEBI" id="CHEBI:456215"/>
        <dbReference type="EC" id="6.1.1.23"/>
    </reaction>
</comment>
<dbReference type="Pfam" id="PF02686">
    <property type="entry name" value="GatC"/>
    <property type="match status" value="1"/>
</dbReference>
<dbReference type="GO" id="GO:0005737">
    <property type="term" value="C:cytoplasm"/>
    <property type="evidence" value="ECO:0007669"/>
    <property type="project" value="UniProtKB-SubCell"/>
</dbReference>
<comment type="catalytic activity">
    <reaction evidence="8">
        <text>L-aspartyl-tRNA(Asn) + L-glutamine + ATP + H2O = L-asparaginyl-tRNA(Asn) + L-glutamate + ADP + phosphate + 2 H(+)</text>
        <dbReference type="Rhea" id="RHEA:14513"/>
        <dbReference type="Rhea" id="RHEA-COMP:9674"/>
        <dbReference type="Rhea" id="RHEA-COMP:9677"/>
        <dbReference type="ChEBI" id="CHEBI:15377"/>
        <dbReference type="ChEBI" id="CHEBI:15378"/>
        <dbReference type="ChEBI" id="CHEBI:29985"/>
        <dbReference type="ChEBI" id="CHEBI:30616"/>
        <dbReference type="ChEBI" id="CHEBI:43474"/>
        <dbReference type="ChEBI" id="CHEBI:58359"/>
        <dbReference type="ChEBI" id="CHEBI:78515"/>
        <dbReference type="ChEBI" id="CHEBI:78516"/>
        <dbReference type="ChEBI" id="CHEBI:456216"/>
    </reaction>
</comment>
<comment type="catalytic activity">
    <reaction evidence="8">
        <text>L-glutamyl-tRNA(Gln) + L-glutamine + ATP + H2O = L-glutaminyl-tRNA(Gln) + L-glutamate + ADP + phosphate + H(+)</text>
        <dbReference type="Rhea" id="RHEA:17521"/>
        <dbReference type="Rhea" id="RHEA-COMP:9681"/>
        <dbReference type="Rhea" id="RHEA-COMP:9684"/>
        <dbReference type="ChEBI" id="CHEBI:15377"/>
        <dbReference type="ChEBI" id="CHEBI:15378"/>
        <dbReference type="ChEBI" id="CHEBI:29985"/>
        <dbReference type="ChEBI" id="CHEBI:30616"/>
        <dbReference type="ChEBI" id="CHEBI:43474"/>
        <dbReference type="ChEBI" id="CHEBI:58359"/>
        <dbReference type="ChEBI" id="CHEBI:78520"/>
        <dbReference type="ChEBI" id="CHEBI:78521"/>
        <dbReference type="ChEBI" id="CHEBI:456216"/>
    </reaction>
</comment>
<comment type="similarity">
    <text evidence="8">Belongs to the GatC family.</text>
</comment>
<comment type="function">
    <text evidence="8">Allows the formation of correctly charged Asn-tRNA(Asn) or Gln-tRNA(Gln) through the transamidation of misacylated Asp-tRNA(Asn) or Glu-tRNA(Gln) in organisms which lack either or both of asparaginyl-tRNA or glutaminyl-tRNA synthetases. The reaction takes place in the presence of glutamine and ATP through an activated phospho-Asp-tRNA(Asn) or phospho-Glu-tRNA(Gln).</text>
</comment>
<dbReference type="PANTHER" id="PTHR22594">
    <property type="entry name" value="ASPARTYL/LYSYL-TRNA SYNTHETASE"/>
    <property type="match status" value="1"/>
</dbReference>
<dbReference type="InterPro" id="IPR004115">
    <property type="entry name" value="GAD-like_sf"/>
</dbReference>
<dbReference type="InterPro" id="IPR004524">
    <property type="entry name" value="Asp-tRNA-ligase_1"/>
</dbReference>
<dbReference type="CDD" id="cd00777">
    <property type="entry name" value="AspRS_core"/>
    <property type="match status" value="1"/>
</dbReference>
<comment type="subunit">
    <text evidence="7">Homodimer.</text>
</comment>
<feature type="binding site" evidence="7">
    <location>
        <begin position="550"/>
        <end position="553"/>
    </location>
    <ligand>
        <name>ATP</name>
        <dbReference type="ChEBI" id="CHEBI:30616"/>
    </ligand>
</feature>
<dbReference type="InterPro" id="IPR036113">
    <property type="entry name" value="Asp/Glu-ADT_sf_sub_c"/>
</dbReference>
<feature type="compositionally biased region" description="Polar residues" evidence="9">
    <location>
        <begin position="605"/>
        <end position="616"/>
    </location>
</feature>
<dbReference type="EC" id="6.3.5.-" evidence="8"/>
<sequence>MNWRERTYCGMLTSADIGKDVLLMGWVDAIRDHGNLLFIHLRDIRGIVQVVFDPAISPVGYQVAGLLREEHVVEVRGKVAFREKGSENSNLRTGDIEVMAEVVTSLSKSKTLPFHISEKAMVFGEQLSLTPESVDEELRLRYRYLDLRRPSMQELFLKRYQIIKEIRAYLDLLNFVEIETPFLTKSTPEGARDYLVPSRVHHGKFYALPQSPQLFKQILMMSGMDRYFQIARCFRDEDLRPNRQPEFTQLDLEASFIDEEFIYEIIEGLTVRIFSIGGIDLKRPFPRMTYAHAMDHYGSDKPDLRFDMAFEDVTDIVREADYTIFRQIIAAGGVVKGFCVRGQAQALSKNVLQNEYALRIVPQLGGKGMSWMKVSDGRLQSNIVQFFSLNEQENLIRRFGAKDGDVIMMIADITKDRVNSILCSLRLHVANRLGLIPGDIYRPLWVTSFPLFELKDGEIRSQHHPFTMPDRTDFDPKDLADLITINSRAYDLVVNGEEVGGGSIRIHNMDVQKKIFEALGLGPQEAEEKFGFFLNALEYGAPPHGGLALGIDRIVAMILNVSSIRDVIAFPKNRHAVCPLTRAPDIPNQAQIEELGLGQGAGVSTKKSGSLQTDSIQPDKKATQKISREEVLHVARLARLRLEEEEVVHYQKDLNSILKYVETLERLDTEGVPPMSHVLGIMNIWREDVAGGLKDPEPLLSNAPVREKEYFRVPKILEG</sequence>
<dbReference type="PROSITE" id="PS50862">
    <property type="entry name" value="AA_TRNA_LIGASE_II"/>
    <property type="match status" value="1"/>
</dbReference>
<feature type="domain" description="Aminoacyl-transfer RNA synthetases class-II family profile" evidence="10">
    <location>
        <begin position="162"/>
        <end position="579"/>
    </location>
</feature>
<dbReference type="Gene3D" id="2.40.50.140">
    <property type="entry name" value="Nucleic acid-binding proteins"/>
    <property type="match status" value="1"/>
</dbReference>
<evidence type="ECO:0000256" key="3">
    <source>
        <dbReference type="ARBA" id="ARBA00022741"/>
    </source>
</evidence>
<dbReference type="InterPro" id="IPR004364">
    <property type="entry name" value="Aa-tRNA-synt_II"/>
</dbReference>
<feature type="site" description="Important for tRNA non-discrimination" evidence="7">
    <location>
        <position position="85"/>
    </location>
</feature>
<dbReference type="HAMAP" id="MF_00122">
    <property type="entry name" value="GatC"/>
    <property type="match status" value="1"/>
</dbReference>
<evidence type="ECO:0000259" key="10">
    <source>
        <dbReference type="PROSITE" id="PS50862"/>
    </source>
</evidence>
<dbReference type="SUPFAM" id="SSF50249">
    <property type="entry name" value="Nucleic acid-binding proteins"/>
    <property type="match status" value="1"/>
</dbReference>
<dbReference type="GO" id="GO:0006422">
    <property type="term" value="P:aspartyl-tRNA aminoacylation"/>
    <property type="evidence" value="ECO:0007669"/>
    <property type="project" value="UniProtKB-UniRule"/>
</dbReference>
<comment type="similarity">
    <text evidence="1 7">Belongs to the class-II aminoacyl-tRNA synthetase family. Type 1 subfamily.</text>
</comment>
<evidence type="ECO:0000256" key="8">
    <source>
        <dbReference type="HAMAP-Rule" id="MF_00122"/>
    </source>
</evidence>
<keyword evidence="3 8" id="KW-0547">Nucleotide-binding</keyword>
<dbReference type="NCBIfam" id="TIGR00459">
    <property type="entry name" value="aspS_bact"/>
    <property type="match status" value="1"/>
</dbReference>
<dbReference type="PANTHER" id="PTHR22594:SF5">
    <property type="entry name" value="ASPARTATE--TRNA LIGASE, MITOCHONDRIAL"/>
    <property type="match status" value="1"/>
</dbReference>
<dbReference type="GO" id="GO:0003676">
    <property type="term" value="F:nucleic acid binding"/>
    <property type="evidence" value="ECO:0007669"/>
    <property type="project" value="InterPro"/>
</dbReference>
<feature type="site" description="Important for tRNA non-discrimination" evidence="7">
    <location>
        <position position="33"/>
    </location>
</feature>
<feature type="region of interest" description="Aspartate" evidence="7">
    <location>
        <begin position="213"/>
        <end position="216"/>
    </location>
</feature>
<dbReference type="NCBIfam" id="TIGR00135">
    <property type="entry name" value="gatC"/>
    <property type="match status" value="1"/>
</dbReference>
<dbReference type="CDD" id="cd04317">
    <property type="entry name" value="EcAspRS_like_N"/>
    <property type="match status" value="1"/>
</dbReference>
<evidence type="ECO:0000256" key="4">
    <source>
        <dbReference type="ARBA" id="ARBA00022840"/>
    </source>
</evidence>
<dbReference type="InterPro" id="IPR047089">
    <property type="entry name" value="Asp-tRNA-ligase_1_N"/>
</dbReference>
<evidence type="ECO:0000256" key="1">
    <source>
        <dbReference type="ARBA" id="ARBA00006303"/>
    </source>
</evidence>
<keyword evidence="2 8" id="KW-0436">Ligase</keyword>
<dbReference type="GO" id="GO:0050567">
    <property type="term" value="F:glutaminyl-tRNA synthase (glutamine-hydrolyzing) activity"/>
    <property type="evidence" value="ECO:0007669"/>
    <property type="project" value="UniProtKB-UniRule"/>
</dbReference>
<dbReference type="Gene3D" id="1.10.20.60">
    <property type="entry name" value="Glu-tRNAGln amidotransferase C subunit, N-terminal domain"/>
    <property type="match status" value="1"/>
</dbReference>
<gene>
    <name evidence="7 11" type="primary">aspS</name>
    <name evidence="8" type="synonym">gatC</name>
    <name evidence="11" type="ORF">PITCH_A1560018</name>
</gene>
<dbReference type="InterPro" id="IPR004365">
    <property type="entry name" value="NA-bd_OB_tRNA"/>
</dbReference>
<feature type="region of interest" description="Disordered" evidence="9">
    <location>
        <begin position="600"/>
        <end position="622"/>
    </location>
</feature>
<dbReference type="InterPro" id="IPR002312">
    <property type="entry name" value="Asp/Asn-tRNA-synth_IIb"/>
</dbReference>
<dbReference type="Pfam" id="PF00152">
    <property type="entry name" value="tRNA-synt_2"/>
    <property type="match status" value="1"/>
</dbReference>
<dbReference type="GO" id="GO:0006450">
    <property type="term" value="P:regulation of translational fidelity"/>
    <property type="evidence" value="ECO:0007669"/>
    <property type="project" value="InterPro"/>
</dbReference>
<feature type="binding site" evidence="7">
    <location>
        <position position="498"/>
    </location>
    <ligand>
        <name>ATP</name>
        <dbReference type="ChEBI" id="CHEBI:30616"/>
    </ligand>
</feature>
<dbReference type="Gene3D" id="3.30.1360.30">
    <property type="entry name" value="GAD-like domain"/>
    <property type="match status" value="1"/>
</dbReference>
<feature type="binding site" evidence="7">
    <location>
        <position position="505"/>
    </location>
    <ligand>
        <name>L-aspartate</name>
        <dbReference type="ChEBI" id="CHEBI:29991"/>
    </ligand>
</feature>
<dbReference type="InterPro" id="IPR045864">
    <property type="entry name" value="aa-tRNA-synth_II/BPL/LPL"/>
</dbReference>
<dbReference type="AlphaFoldDB" id="A0A445MTP5"/>
<proteinExistence type="inferred from homology"/>
<name>A0A445MTP5_9BACT</name>
<evidence type="ECO:0000313" key="11">
    <source>
        <dbReference type="EMBL" id="SPD72838.1"/>
    </source>
</evidence>
<comment type="subunit">
    <text evidence="8">Heterotrimer of A, B and C subunits.</text>
</comment>
<organism evidence="11">
    <name type="scientific">uncultured Desulfobacterium sp</name>
    <dbReference type="NCBI Taxonomy" id="201089"/>
    <lineage>
        <taxon>Bacteria</taxon>
        <taxon>Pseudomonadati</taxon>
        <taxon>Thermodesulfobacteriota</taxon>
        <taxon>Desulfobacteria</taxon>
        <taxon>Desulfobacterales</taxon>
        <taxon>Desulfobacteriaceae</taxon>
        <taxon>Desulfobacterium</taxon>
        <taxon>environmental samples</taxon>
    </lineage>
</organism>
<evidence type="ECO:0000256" key="2">
    <source>
        <dbReference type="ARBA" id="ARBA00022598"/>
    </source>
</evidence>
<dbReference type="EMBL" id="OJIN01000064">
    <property type="protein sequence ID" value="SPD72838.1"/>
    <property type="molecule type" value="Genomic_DNA"/>
</dbReference>
<keyword evidence="7" id="KW-0963">Cytoplasm</keyword>
<dbReference type="Pfam" id="PF01336">
    <property type="entry name" value="tRNA_anti-codon"/>
    <property type="match status" value="1"/>
</dbReference>
<dbReference type="SUPFAM" id="SSF141000">
    <property type="entry name" value="Glu-tRNAGln amidotransferase C subunit"/>
    <property type="match status" value="1"/>
</dbReference>
<evidence type="ECO:0000256" key="6">
    <source>
        <dbReference type="ARBA" id="ARBA00023146"/>
    </source>
</evidence>
<evidence type="ECO:0000256" key="7">
    <source>
        <dbReference type="HAMAP-Rule" id="MF_00044"/>
    </source>
</evidence>
<dbReference type="SUPFAM" id="SSF55261">
    <property type="entry name" value="GAD domain-like"/>
    <property type="match status" value="1"/>
</dbReference>
<dbReference type="GO" id="GO:0050566">
    <property type="term" value="F:asparaginyl-tRNA synthase (glutamine-hydrolyzing) activity"/>
    <property type="evidence" value="ECO:0007669"/>
    <property type="project" value="RHEA"/>
</dbReference>
<comment type="function">
    <text evidence="7">Aspartyl-tRNA synthetase with relaxed tRNA specificity since it is able to aspartylate not only its cognate tRNA(Asp) but also tRNA(Asn). Reaction proceeds in two steps: L-aspartate is first activated by ATP to form Asp-AMP and then transferred to the acceptor end of tRNA(Asp/Asn).</text>
</comment>
<accession>A0A445MTP5</accession>
<comment type="subcellular location">
    <subcellularLocation>
        <location evidence="7">Cytoplasm</location>
    </subcellularLocation>
</comment>
<dbReference type="GO" id="GO:0050560">
    <property type="term" value="F:aspartate-tRNA(Asn) ligase activity"/>
    <property type="evidence" value="ECO:0007669"/>
    <property type="project" value="UniProtKB-EC"/>
</dbReference>
<feature type="binding site" evidence="7">
    <location>
        <position position="463"/>
    </location>
    <ligand>
        <name>L-aspartate</name>
        <dbReference type="ChEBI" id="CHEBI:29991"/>
    </ligand>
</feature>
<feature type="binding site" evidence="7">
    <location>
        <position position="189"/>
    </location>
    <ligand>
        <name>L-aspartate</name>
        <dbReference type="ChEBI" id="CHEBI:29991"/>
    </ligand>
</feature>
<feature type="binding site" evidence="7">
    <location>
        <position position="244"/>
    </location>
    <ligand>
        <name>ATP</name>
        <dbReference type="ChEBI" id="CHEBI:30616"/>
    </ligand>
</feature>
<dbReference type="NCBIfam" id="NF001750">
    <property type="entry name" value="PRK00476.1"/>
    <property type="match status" value="1"/>
</dbReference>